<feature type="domain" description="HTH tetR-type" evidence="6">
    <location>
        <begin position="10"/>
        <end position="70"/>
    </location>
</feature>
<dbReference type="Pfam" id="PF00440">
    <property type="entry name" value="TetR_N"/>
    <property type="match status" value="1"/>
</dbReference>
<evidence type="ECO:0000256" key="3">
    <source>
        <dbReference type="ARBA" id="ARBA00023125"/>
    </source>
</evidence>
<dbReference type="SUPFAM" id="SSF46689">
    <property type="entry name" value="Homeodomain-like"/>
    <property type="match status" value="1"/>
</dbReference>
<organism evidence="7 8">
    <name type="scientific">Modicisalibacter tunisiensis</name>
    <dbReference type="NCBI Taxonomy" id="390637"/>
    <lineage>
        <taxon>Bacteria</taxon>
        <taxon>Pseudomonadati</taxon>
        <taxon>Pseudomonadota</taxon>
        <taxon>Gammaproteobacteria</taxon>
        <taxon>Oceanospirillales</taxon>
        <taxon>Halomonadaceae</taxon>
        <taxon>Modicisalibacter</taxon>
    </lineage>
</organism>
<sequence>MARRTKAEAEATREALLDAAETLFFDKGVARTSLEQIARQAGMTRGAVYWHFRNKADLFHALLDRVRMPFEELAEDIEARHEPESPLECIRLACHESFMRLERPQYQRIHSILIHRCEFFSDIDPLEMQTPLSRNCFAALLDKFREAQDDGHLNPALSPEMATQLLQSCLGGLFHDWLRNPHDYALHEQGGAVIDALFGLLAR</sequence>
<dbReference type="InterPro" id="IPR001647">
    <property type="entry name" value="HTH_TetR"/>
</dbReference>
<dbReference type="PANTHER" id="PTHR30055:SF240">
    <property type="entry name" value="HTH-TYPE TRANSCRIPTIONAL REGULATOR ACRR"/>
    <property type="match status" value="1"/>
</dbReference>
<dbReference type="Gene3D" id="1.10.357.10">
    <property type="entry name" value="Tetracycline Repressor, domain 2"/>
    <property type="match status" value="1"/>
</dbReference>
<name>A0ABS7WWL9_9GAMM</name>
<evidence type="ECO:0000259" key="6">
    <source>
        <dbReference type="PROSITE" id="PS50977"/>
    </source>
</evidence>
<evidence type="ECO:0000256" key="2">
    <source>
        <dbReference type="ARBA" id="ARBA00023015"/>
    </source>
</evidence>
<dbReference type="EMBL" id="JAGXFD010000001">
    <property type="protein sequence ID" value="MBZ9566197.1"/>
    <property type="molecule type" value="Genomic_DNA"/>
</dbReference>
<keyword evidence="2" id="KW-0805">Transcription regulation</keyword>
<dbReference type="PROSITE" id="PS50977">
    <property type="entry name" value="HTH_TETR_2"/>
    <property type="match status" value="1"/>
</dbReference>
<evidence type="ECO:0000313" key="8">
    <source>
        <dbReference type="Proteomes" id="UP001319883"/>
    </source>
</evidence>
<dbReference type="Pfam" id="PF08361">
    <property type="entry name" value="TetR_C_2"/>
    <property type="match status" value="1"/>
</dbReference>
<dbReference type="PRINTS" id="PR00455">
    <property type="entry name" value="HTHTETR"/>
</dbReference>
<dbReference type="SUPFAM" id="SSF48498">
    <property type="entry name" value="Tetracyclin repressor-like, C-terminal domain"/>
    <property type="match status" value="1"/>
</dbReference>
<keyword evidence="3 5" id="KW-0238">DNA-binding</keyword>
<gene>
    <name evidence="7" type="ORF">KGQ91_00595</name>
</gene>
<dbReference type="PANTHER" id="PTHR30055">
    <property type="entry name" value="HTH-TYPE TRANSCRIPTIONAL REGULATOR RUTR"/>
    <property type="match status" value="1"/>
</dbReference>
<keyword evidence="8" id="KW-1185">Reference proteome</keyword>
<keyword evidence="1" id="KW-0678">Repressor</keyword>
<feature type="DNA-binding region" description="H-T-H motif" evidence="5">
    <location>
        <begin position="33"/>
        <end position="52"/>
    </location>
</feature>
<dbReference type="InterPro" id="IPR009057">
    <property type="entry name" value="Homeodomain-like_sf"/>
</dbReference>
<dbReference type="InterPro" id="IPR050109">
    <property type="entry name" value="HTH-type_TetR-like_transc_reg"/>
</dbReference>
<dbReference type="InterPro" id="IPR036271">
    <property type="entry name" value="Tet_transcr_reg_TetR-rel_C_sf"/>
</dbReference>
<evidence type="ECO:0000256" key="5">
    <source>
        <dbReference type="PROSITE-ProRule" id="PRU00335"/>
    </source>
</evidence>
<evidence type="ECO:0000256" key="1">
    <source>
        <dbReference type="ARBA" id="ARBA00022491"/>
    </source>
</evidence>
<proteinExistence type="predicted"/>
<dbReference type="InterPro" id="IPR013572">
    <property type="entry name" value="Tscrpt_reg_MAATS_C"/>
</dbReference>
<dbReference type="Proteomes" id="UP001319883">
    <property type="component" value="Unassembled WGS sequence"/>
</dbReference>
<evidence type="ECO:0000256" key="4">
    <source>
        <dbReference type="ARBA" id="ARBA00023163"/>
    </source>
</evidence>
<accession>A0ABS7WWL9</accession>
<evidence type="ECO:0000313" key="7">
    <source>
        <dbReference type="EMBL" id="MBZ9566197.1"/>
    </source>
</evidence>
<reference evidence="7 8" key="1">
    <citation type="submission" date="2021-05" db="EMBL/GenBank/DDBJ databases">
        <title>Petroleum and Energy Research Collection (APPE): ex situ preservation of microbial diversity associated with the oil industry and exploitation of its biotechnological potential.</title>
        <authorList>
            <person name="Paixao C.T.M."/>
            <person name="Gomes M.B."/>
            <person name="Oliveira V.M."/>
        </authorList>
    </citation>
    <scope>NUCLEOTIDE SEQUENCE [LARGE SCALE GENOMIC DNA]</scope>
    <source>
        <strain evidence="7 8">LIT2</strain>
    </source>
</reference>
<protein>
    <submittedName>
        <fullName evidence="7">TetR family transcriptional regulator</fullName>
    </submittedName>
</protein>
<dbReference type="RefSeq" id="WP_224419993.1">
    <property type="nucleotide sequence ID" value="NZ_JAGXFD010000001.1"/>
</dbReference>
<keyword evidence="4" id="KW-0804">Transcription</keyword>
<comment type="caution">
    <text evidence="7">The sequence shown here is derived from an EMBL/GenBank/DDBJ whole genome shotgun (WGS) entry which is preliminary data.</text>
</comment>